<dbReference type="InterPro" id="IPR001736">
    <property type="entry name" value="PLipase_D/transphosphatidylase"/>
</dbReference>
<gene>
    <name evidence="2" type="ORF">QUV96_10200</name>
</gene>
<dbReference type="SUPFAM" id="SSF56024">
    <property type="entry name" value="Phospholipase D/nuclease"/>
    <property type="match status" value="1"/>
</dbReference>
<organism evidence="2 3">
    <name type="scientific">Amedibacillus dolichus</name>
    <dbReference type="NCBI Taxonomy" id="31971"/>
    <lineage>
        <taxon>Bacteria</taxon>
        <taxon>Bacillati</taxon>
        <taxon>Bacillota</taxon>
        <taxon>Erysipelotrichia</taxon>
        <taxon>Erysipelotrichales</taxon>
        <taxon>Erysipelotrichaceae</taxon>
        <taxon>Amedibacillus</taxon>
    </lineage>
</organism>
<feature type="domain" description="PLD phosphodiesterase" evidence="1">
    <location>
        <begin position="78"/>
        <end position="105"/>
    </location>
</feature>
<dbReference type="PROSITE" id="PS50035">
    <property type="entry name" value="PLD"/>
    <property type="match status" value="1"/>
</dbReference>
<dbReference type="Proteomes" id="UP001529340">
    <property type="component" value="Unassembled WGS sequence"/>
</dbReference>
<keyword evidence="3" id="KW-1185">Reference proteome</keyword>
<dbReference type="CDD" id="cd09117">
    <property type="entry name" value="PLDc_Bfil_DEXD_like"/>
    <property type="match status" value="1"/>
</dbReference>
<comment type="caution">
    <text evidence="2">The sequence shown here is derived from an EMBL/GenBank/DDBJ whole genome shotgun (WGS) entry which is preliminary data.</text>
</comment>
<name>A0ABT7UEE0_9FIRM</name>
<protein>
    <submittedName>
        <fullName evidence="2">Phospholipase D family protein</fullName>
    </submittedName>
</protein>
<evidence type="ECO:0000313" key="3">
    <source>
        <dbReference type="Proteomes" id="UP001529340"/>
    </source>
</evidence>
<reference evidence="3" key="2">
    <citation type="submission" date="2023-06" db="EMBL/GenBank/DDBJ databases">
        <title>Identification and characterization of horizontal gene transfer across gut microbiota members of farm animals based on homology search.</title>
        <authorList>
            <person name="Zeman M."/>
            <person name="Kubasova T."/>
            <person name="Jahodarova E."/>
            <person name="Nykrynova M."/>
            <person name="Rychlik I."/>
        </authorList>
    </citation>
    <scope>NUCLEOTIDE SEQUENCE [LARGE SCALE GENOMIC DNA]</scope>
    <source>
        <strain evidence="3">ET39</strain>
    </source>
</reference>
<sequence>MILSGIKSAINSLVSNANDSLLVFTAYCKISPFLEINKNERISRKILIIRGRKSDFISGASDIEVLQLALSSGWSVYINKNLHAKMYCIDEKKALIGSANLTNGGVKGNLELMTEVEIMEDDIKKIRSIIKSSTKIDQDNLDKMISFLSDIRDQRMKEHVLEEGWDFESANEIHYLFPEELLLPCSINSLSSINAQVLGVSEESSDRIVFNAFIECNEYKWLIRILRNSKDQKASFGELSMLLHNSIISNDRVYRGDVKKYLSNLQGWIEKYSDRQNVYFEKLDHTTLFVLR</sequence>
<evidence type="ECO:0000259" key="1">
    <source>
        <dbReference type="PROSITE" id="PS50035"/>
    </source>
</evidence>
<proteinExistence type="predicted"/>
<accession>A0ABT7UEE0</accession>
<dbReference type="Pfam" id="PF13091">
    <property type="entry name" value="PLDc_2"/>
    <property type="match status" value="1"/>
</dbReference>
<dbReference type="Gene3D" id="3.30.870.10">
    <property type="entry name" value="Endonuclease Chain A"/>
    <property type="match status" value="1"/>
</dbReference>
<dbReference type="EMBL" id="JAUDCG010000059">
    <property type="protein sequence ID" value="MDM8158001.1"/>
    <property type="molecule type" value="Genomic_DNA"/>
</dbReference>
<dbReference type="InterPro" id="IPR025202">
    <property type="entry name" value="PLD-like_dom"/>
</dbReference>
<dbReference type="RefSeq" id="WP_289608440.1">
    <property type="nucleotide sequence ID" value="NZ_JAUDCG010000059.1"/>
</dbReference>
<reference evidence="2 3" key="1">
    <citation type="submission" date="2023-06" db="EMBL/GenBank/DDBJ databases">
        <title>Identification and characterization of horizontal gene transfer across gut microbiota members of farm animals based on homology search.</title>
        <authorList>
            <person name="Schwarzerova J."/>
            <person name="Nykrynova M."/>
            <person name="Jureckova K."/>
            <person name="Cejkova D."/>
            <person name="Rychlik I."/>
        </authorList>
    </citation>
    <scope>NUCLEOTIDE SEQUENCE [LARGE SCALE GENOMIC DNA]</scope>
    <source>
        <strain evidence="2 3">ET39</strain>
    </source>
</reference>
<evidence type="ECO:0000313" key="2">
    <source>
        <dbReference type="EMBL" id="MDM8158001.1"/>
    </source>
</evidence>
<reference evidence="2 3" key="3">
    <citation type="submission" date="2023-06" db="EMBL/GenBank/DDBJ databases">
        <authorList>
            <person name="Zeman M."/>
            <person name="Kubasova T."/>
            <person name="Jahodarova E."/>
            <person name="Nykrynova M."/>
            <person name="Rychlik I."/>
        </authorList>
    </citation>
    <scope>NUCLEOTIDE SEQUENCE [LARGE SCALE GENOMIC DNA]</scope>
    <source>
        <strain evidence="2 3">ET39</strain>
    </source>
</reference>